<dbReference type="PATRIC" id="fig|45071.6.peg.2753"/>
<feature type="coiled-coil region" evidence="1">
    <location>
        <begin position="179"/>
        <end position="220"/>
    </location>
</feature>
<keyword evidence="3" id="KW-1185">Reference proteome</keyword>
<proteinExistence type="predicted"/>
<evidence type="ECO:0000256" key="1">
    <source>
        <dbReference type="SAM" id="Coils"/>
    </source>
</evidence>
<dbReference type="InterPro" id="IPR049966">
    <property type="entry name" value="T4SS_LegC2C7"/>
</dbReference>
<dbReference type="AlphaFoldDB" id="A0A1E5JW26"/>
<evidence type="ECO:0000313" key="2">
    <source>
        <dbReference type="EMBL" id="OEH48711.1"/>
    </source>
</evidence>
<organism evidence="2 3">
    <name type="scientific">Legionella parisiensis</name>
    <dbReference type="NCBI Taxonomy" id="45071"/>
    <lineage>
        <taxon>Bacteria</taxon>
        <taxon>Pseudomonadati</taxon>
        <taxon>Pseudomonadota</taxon>
        <taxon>Gammaproteobacteria</taxon>
        <taxon>Legionellales</taxon>
        <taxon>Legionellaceae</taxon>
        <taxon>Legionella</taxon>
    </lineage>
</organism>
<dbReference type="NCBIfam" id="NF043058">
    <property type="entry name" value="T4SS_LegC2C7"/>
    <property type="match status" value="1"/>
</dbReference>
<accession>A0A1E5JW26</accession>
<dbReference type="Proteomes" id="UP000095229">
    <property type="component" value="Unassembled WGS sequence"/>
</dbReference>
<gene>
    <name evidence="2" type="primary">smc_2</name>
    <name evidence="2" type="ORF">lpari_00320</name>
</gene>
<sequence length="435" mass="48325">MSTNELELDVIIKNETNPPTTNRVVVEKALSQMNFSDAAKQLLLDPDSSKTDLDSLQSIALTQEHLSQVKKSLGAIVDSLQDNPSLISRAAAFWGELPLWQRIVGGVAISGPTLIIGAAAHIGFLVTISGVSVLAYTTSGIVLDDHHYHTKNIAQKLKEGIFGVAEILELTIGALDSIRKKLATEIDKFKEENEKLAKNITRLNEEVETLSTQVEVYIETEKLLRRNKEDLEKIASSLKLDLDKQSVQFEANQKELEKVRDLHSRSLLLLSQKTSELSEVRKSMGVEVEKAKSIASTLEGTVKALTSAAISDSSQRQAFHEKLDAFLMDKTTSFDQVAERISKAESELSEVKSELKASTERFNKLLELQEKQLQRLQGLDRRVDICVHPELHPTKSEEQVKHEGLLSKFGIMALPQIWPINNPAPKQNPQSSPIL</sequence>
<dbReference type="STRING" id="45071.Lpar_2565"/>
<evidence type="ECO:0000313" key="3">
    <source>
        <dbReference type="Proteomes" id="UP000095229"/>
    </source>
</evidence>
<comment type="caution">
    <text evidence="2">The sequence shown here is derived from an EMBL/GenBank/DDBJ whole genome shotgun (WGS) entry which is preliminary data.</text>
</comment>
<feature type="coiled-coil region" evidence="1">
    <location>
        <begin position="334"/>
        <end position="361"/>
    </location>
</feature>
<reference evidence="2 3" key="1">
    <citation type="submission" date="2016-02" db="EMBL/GenBank/DDBJ databases">
        <title>Secondary metabolites in Legionella.</title>
        <authorList>
            <person name="Tobias N.J."/>
            <person name="Bode H.B."/>
        </authorList>
    </citation>
    <scope>NUCLEOTIDE SEQUENCE [LARGE SCALE GENOMIC DNA]</scope>
    <source>
        <strain evidence="2 3">DSM 19216</strain>
    </source>
</reference>
<protein>
    <submittedName>
        <fullName evidence="2">Chromosome partition protein Smc</fullName>
    </submittedName>
</protein>
<dbReference type="OrthoDB" id="5653033at2"/>
<dbReference type="RefSeq" id="WP_058518316.1">
    <property type="nucleotide sequence ID" value="NZ_CAAAIE010000003.1"/>
</dbReference>
<dbReference type="EMBL" id="LSOG01000006">
    <property type="protein sequence ID" value="OEH48711.1"/>
    <property type="molecule type" value="Genomic_DNA"/>
</dbReference>
<keyword evidence="1" id="KW-0175">Coiled coil</keyword>
<name>A0A1E5JW26_9GAMM</name>